<evidence type="ECO:0000256" key="1">
    <source>
        <dbReference type="SAM" id="MobiDB-lite"/>
    </source>
</evidence>
<dbReference type="Proteomes" id="UP000225706">
    <property type="component" value="Unassembled WGS sequence"/>
</dbReference>
<comment type="caution">
    <text evidence="2">The sequence shown here is derived from an EMBL/GenBank/DDBJ whole genome shotgun (WGS) entry which is preliminary data.</text>
</comment>
<proteinExistence type="predicted"/>
<protein>
    <submittedName>
        <fullName evidence="2">Uncharacterized protein</fullName>
    </submittedName>
</protein>
<dbReference type="EMBL" id="LSMT01000008">
    <property type="protein sequence ID" value="PFX33837.1"/>
    <property type="molecule type" value="Genomic_DNA"/>
</dbReference>
<gene>
    <name evidence="2" type="ORF">AWC38_SpisGene1253</name>
</gene>
<evidence type="ECO:0000313" key="2">
    <source>
        <dbReference type="EMBL" id="PFX33837.1"/>
    </source>
</evidence>
<dbReference type="AlphaFoldDB" id="A0A2B4SZH1"/>
<evidence type="ECO:0000313" key="3">
    <source>
        <dbReference type="Proteomes" id="UP000225706"/>
    </source>
</evidence>
<dbReference type="OrthoDB" id="5988824at2759"/>
<feature type="region of interest" description="Disordered" evidence="1">
    <location>
        <begin position="37"/>
        <end position="75"/>
    </location>
</feature>
<accession>A0A2B4SZH1</accession>
<reference evidence="3" key="1">
    <citation type="journal article" date="2017" name="bioRxiv">
        <title>Comparative analysis of the genomes of Stylophora pistillata and Acropora digitifera provides evidence for extensive differences between species of corals.</title>
        <authorList>
            <person name="Voolstra C.R."/>
            <person name="Li Y."/>
            <person name="Liew Y.J."/>
            <person name="Baumgarten S."/>
            <person name="Zoccola D."/>
            <person name="Flot J.-F."/>
            <person name="Tambutte S."/>
            <person name="Allemand D."/>
            <person name="Aranda M."/>
        </authorList>
    </citation>
    <scope>NUCLEOTIDE SEQUENCE [LARGE SCALE GENOMIC DNA]</scope>
</reference>
<organism evidence="2 3">
    <name type="scientific">Stylophora pistillata</name>
    <name type="common">Smooth cauliflower coral</name>
    <dbReference type="NCBI Taxonomy" id="50429"/>
    <lineage>
        <taxon>Eukaryota</taxon>
        <taxon>Metazoa</taxon>
        <taxon>Cnidaria</taxon>
        <taxon>Anthozoa</taxon>
        <taxon>Hexacorallia</taxon>
        <taxon>Scleractinia</taxon>
        <taxon>Astrocoeniina</taxon>
        <taxon>Pocilloporidae</taxon>
        <taxon>Stylophora</taxon>
    </lineage>
</organism>
<name>A0A2B4SZH1_STYPI</name>
<keyword evidence="3" id="KW-1185">Reference proteome</keyword>
<sequence>MLTLLQGQRPEESNQQEDEPYRLAERMAAINVATVTSTPAATPPRPKANAFTSDWTLGCRSGTDSQSSGDDEVAESTGEFAMSAFTDAMEKLNPLATSGGRVSPLTFLLKSTSEEAKEPEKEICIDKATEACTLVCDAIALKAGEELFQACFTPDKGTSHMDLVPLIRAYSNAMTSTLKTQILSLTRKLRLSSGEKITMPNVIRKVTRSTMVTEYLQFCEEEQFEPLSRSTLFRILEVREASQQKSLSGLDNTAADGSAGFAQLLRIVDELNQIGLAKNVADELRRALSEGKRYLKTQFQNHCQEDEGECLDHCRKFDLNDLNDPDFQEQCSHQHALLCSQCDKITSVLQKMQQIVKDNKTLVFYSEDQKNDLLYDIQKSSEAIVQWKAHIMRSVNQECAKQDIIAKLDQTSCLLFIDWAMKFLQLRSLFHLLIHVPEGFFNCLVLCFLHIITCFLVTPCHLSSVISYKRKQLS</sequence>